<feature type="signal peptide" evidence="17">
    <location>
        <begin position="1"/>
        <end position="36"/>
    </location>
</feature>
<feature type="chain" id="PRO_5045221183" evidence="17">
    <location>
        <begin position="37"/>
        <end position="811"/>
    </location>
</feature>
<dbReference type="NCBIfam" id="TIGR01783">
    <property type="entry name" value="TonB-siderophor"/>
    <property type="match status" value="1"/>
</dbReference>
<evidence type="ECO:0000256" key="16">
    <source>
        <dbReference type="RuleBase" id="RU003357"/>
    </source>
</evidence>
<keyword evidence="7 17" id="KW-0732">Signal</keyword>
<evidence type="ECO:0000256" key="15">
    <source>
        <dbReference type="PROSITE-ProRule" id="PRU10144"/>
    </source>
</evidence>
<keyword evidence="10 16" id="KW-0798">TonB box</keyword>
<dbReference type="CDD" id="cd01347">
    <property type="entry name" value="ligand_gated_channel"/>
    <property type="match status" value="1"/>
</dbReference>
<evidence type="ECO:0000256" key="2">
    <source>
        <dbReference type="ARBA" id="ARBA00009810"/>
    </source>
</evidence>
<feature type="domain" description="Secretin/TonB short N-terminal" evidence="18">
    <location>
        <begin position="74"/>
        <end position="124"/>
    </location>
</feature>
<evidence type="ECO:0000256" key="9">
    <source>
        <dbReference type="ARBA" id="ARBA00023065"/>
    </source>
</evidence>
<evidence type="ECO:0000256" key="1">
    <source>
        <dbReference type="ARBA" id="ARBA00004571"/>
    </source>
</evidence>
<dbReference type="Pfam" id="PF07715">
    <property type="entry name" value="Plug"/>
    <property type="match status" value="1"/>
</dbReference>
<keyword evidence="20" id="KW-1185">Reference proteome</keyword>
<comment type="caution">
    <text evidence="19">The sequence shown here is derived from an EMBL/GenBank/DDBJ whole genome shotgun (WGS) entry which is preliminary data.</text>
</comment>
<evidence type="ECO:0000256" key="5">
    <source>
        <dbReference type="ARBA" id="ARBA00022496"/>
    </source>
</evidence>
<gene>
    <name evidence="19" type="ORF">ACFQBM_05350</name>
</gene>
<dbReference type="Pfam" id="PF00593">
    <property type="entry name" value="TonB_dep_Rec_b-barrel"/>
    <property type="match status" value="1"/>
</dbReference>
<dbReference type="EMBL" id="JBHSVR010000001">
    <property type="protein sequence ID" value="MFC6632693.1"/>
    <property type="molecule type" value="Genomic_DNA"/>
</dbReference>
<dbReference type="InterPro" id="IPR037066">
    <property type="entry name" value="Plug_dom_sf"/>
</dbReference>
<reference evidence="20" key="1">
    <citation type="journal article" date="2019" name="Int. J. Syst. Evol. Microbiol.">
        <title>The Global Catalogue of Microorganisms (GCM) 10K type strain sequencing project: providing services to taxonomists for standard genome sequencing and annotation.</title>
        <authorList>
            <consortium name="The Broad Institute Genomics Platform"/>
            <consortium name="The Broad Institute Genome Sequencing Center for Infectious Disease"/>
            <person name="Wu L."/>
            <person name="Ma J."/>
        </authorList>
    </citation>
    <scope>NUCLEOTIDE SEQUENCE [LARGE SCALE GENOMIC DNA]</scope>
    <source>
        <strain evidence="20">CGMCC 1.13718</strain>
    </source>
</reference>
<dbReference type="RefSeq" id="WP_193191971.1">
    <property type="nucleotide sequence ID" value="NZ_JACZFR010000025.1"/>
</dbReference>
<name>A0ABW1YJW0_9GAMM</name>
<evidence type="ECO:0000256" key="13">
    <source>
        <dbReference type="ARBA" id="ARBA00023237"/>
    </source>
</evidence>
<protein>
    <submittedName>
        <fullName evidence="19">TonB-dependent siderophore receptor</fullName>
    </submittedName>
</protein>
<organism evidence="19 20">
    <name type="scientific">Microbulbifer taiwanensis</name>
    <dbReference type="NCBI Taxonomy" id="986746"/>
    <lineage>
        <taxon>Bacteria</taxon>
        <taxon>Pseudomonadati</taxon>
        <taxon>Pseudomonadota</taxon>
        <taxon>Gammaproteobacteria</taxon>
        <taxon>Cellvibrionales</taxon>
        <taxon>Microbulbiferaceae</taxon>
        <taxon>Microbulbifer</taxon>
    </lineage>
</organism>
<dbReference type="Gene3D" id="3.55.50.30">
    <property type="match status" value="1"/>
</dbReference>
<dbReference type="PANTHER" id="PTHR32552">
    <property type="entry name" value="FERRICHROME IRON RECEPTOR-RELATED"/>
    <property type="match status" value="1"/>
</dbReference>
<dbReference type="Gene3D" id="2.170.130.10">
    <property type="entry name" value="TonB-dependent receptor, plug domain"/>
    <property type="match status" value="1"/>
</dbReference>
<evidence type="ECO:0000256" key="6">
    <source>
        <dbReference type="ARBA" id="ARBA00022692"/>
    </source>
</evidence>
<dbReference type="PANTHER" id="PTHR32552:SF82">
    <property type="entry name" value="FCUA PROTEIN"/>
    <property type="match status" value="1"/>
</dbReference>
<dbReference type="PROSITE" id="PS52016">
    <property type="entry name" value="TONB_DEPENDENT_REC_3"/>
    <property type="match status" value="1"/>
</dbReference>
<evidence type="ECO:0000313" key="20">
    <source>
        <dbReference type="Proteomes" id="UP001596425"/>
    </source>
</evidence>
<keyword evidence="6 14" id="KW-0812">Transmembrane</keyword>
<dbReference type="InterPro" id="IPR039426">
    <property type="entry name" value="TonB-dep_rcpt-like"/>
</dbReference>
<evidence type="ECO:0000256" key="14">
    <source>
        <dbReference type="PROSITE-ProRule" id="PRU01360"/>
    </source>
</evidence>
<dbReference type="SUPFAM" id="SSF56935">
    <property type="entry name" value="Porins"/>
    <property type="match status" value="1"/>
</dbReference>
<dbReference type="InterPro" id="IPR010917">
    <property type="entry name" value="TonB_rcpt_CS"/>
</dbReference>
<keyword evidence="12 19" id="KW-0675">Receptor</keyword>
<evidence type="ECO:0000313" key="19">
    <source>
        <dbReference type="EMBL" id="MFC6632693.1"/>
    </source>
</evidence>
<evidence type="ECO:0000256" key="11">
    <source>
        <dbReference type="ARBA" id="ARBA00023136"/>
    </source>
</evidence>
<keyword evidence="5" id="KW-0410">Iron transport</keyword>
<dbReference type="PROSITE" id="PS01156">
    <property type="entry name" value="TONB_DEPENDENT_REC_2"/>
    <property type="match status" value="1"/>
</dbReference>
<evidence type="ECO:0000256" key="3">
    <source>
        <dbReference type="ARBA" id="ARBA00022448"/>
    </source>
</evidence>
<dbReference type="InterPro" id="IPR011662">
    <property type="entry name" value="Secretin/TonB_short_N"/>
</dbReference>
<comment type="similarity">
    <text evidence="2 14 16">Belongs to the TonB-dependent receptor family.</text>
</comment>
<dbReference type="InterPro" id="IPR012910">
    <property type="entry name" value="Plug_dom"/>
</dbReference>
<evidence type="ECO:0000259" key="18">
    <source>
        <dbReference type="SMART" id="SM00965"/>
    </source>
</evidence>
<evidence type="ECO:0000256" key="10">
    <source>
        <dbReference type="ARBA" id="ARBA00023077"/>
    </source>
</evidence>
<dbReference type="InterPro" id="IPR010105">
    <property type="entry name" value="TonB_sidphr_rcpt"/>
</dbReference>
<evidence type="ECO:0000256" key="4">
    <source>
        <dbReference type="ARBA" id="ARBA00022452"/>
    </source>
</evidence>
<dbReference type="InterPro" id="IPR000531">
    <property type="entry name" value="Beta-barrel_TonB"/>
</dbReference>
<dbReference type="InterPro" id="IPR036942">
    <property type="entry name" value="Beta-barrel_TonB_sf"/>
</dbReference>
<keyword evidence="4 14" id="KW-1134">Transmembrane beta strand</keyword>
<keyword evidence="11 14" id="KW-0472">Membrane</keyword>
<evidence type="ECO:0000256" key="12">
    <source>
        <dbReference type="ARBA" id="ARBA00023170"/>
    </source>
</evidence>
<evidence type="ECO:0000256" key="8">
    <source>
        <dbReference type="ARBA" id="ARBA00023004"/>
    </source>
</evidence>
<sequence length="811" mass="87102">MNQKTPFAKSRLHTQPTLLALCISAALGIAAPGALAQDTTASSTAGAGSQSHAYKIPAQALGEALIQFGQQSGLQVSASSGLVSGKRASAVRGNLSAEQALNRLLAGTALRYRINGNMVSLTAADDATALPPIKVNASVAQDNGQGAAATAYRVESASAGALGEKSLKDTPYSIEVFSGELIKNKQARSLADVTKGDASISLMPDNSVTENNNLAIRGLMVDGDTGQKLDGSNVRLRASDLPLEHLERVEILKGASGFLSGFGQPGGIINYVLKRPTEEQTLSLNTQAMDSGLFLIHGDIGGRLGADGDFGYRVNLVGESGDTYIDDGESERHSGSLALDWHIAPGLVWQVDALVGEHSREGGYWALLPNASGAVDTVVGAPLSPIDGGKRLAPSYSRYGSVHETVGTDLSWQFAETWDLSLSHRTSDNGREYMTPTLYANTAGDYSARLISYSNRFKSSDSQLQLSGEFETGSIQHEVTAGLAYTKTRNFWSGDDYQRADIGSGNLDNPQEFSNPFYEVDYKKAATEYSRVTRTETFLSDTLHFGTDLDIVLGLRRGNLLVHNLSGGDDYDRDATTPTAAVVYRPVAWLSTYASYIESLQQGATAPASAANAFEVFDPLETQQREIGAKAEGENWSANASFFRLQRGLTYTNANNVFTQDGELRYEGLELSGKFRLSPQWLLNASAIWLDAKAEKTTGGFLDGNDIPGVADQQASLYGEYRFADLPLTITAGTRFVGQRPLDQLNQWDLDSVSLFDLGARYETQLAGNALTLRMNLDNVADEAYWVTTPESSYLQQGAPRTLKVGAQVDF</sequence>
<comment type="subcellular location">
    <subcellularLocation>
        <location evidence="1 14">Cell outer membrane</location>
        <topology evidence="1 14">Multi-pass membrane protein</topology>
    </subcellularLocation>
</comment>
<keyword evidence="8" id="KW-0408">Iron</keyword>
<dbReference type="SMART" id="SM00965">
    <property type="entry name" value="STN"/>
    <property type="match status" value="1"/>
</dbReference>
<dbReference type="Gene3D" id="2.40.170.20">
    <property type="entry name" value="TonB-dependent receptor, beta-barrel domain"/>
    <property type="match status" value="1"/>
</dbReference>
<dbReference type="Proteomes" id="UP001596425">
    <property type="component" value="Unassembled WGS sequence"/>
</dbReference>
<dbReference type="Pfam" id="PF07660">
    <property type="entry name" value="STN"/>
    <property type="match status" value="1"/>
</dbReference>
<proteinExistence type="inferred from homology"/>
<evidence type="ECO:0000256" key="17">
    <source>
        <dbReference type="SAM" id="SignalP"/>
    </source>
</evidence>
<accession>A0ABW1YJW0</accession>
<evidence type="ECO:0000256" key="7">
    <source>
        <dbReference type="ARBA" id="ARBA00022729"/>
    </source>
</evidence>
<keyword evidence="9" id="KW-0406">Ion transport</keyword>
<keyword evidence="13 14" id="KW-0998">Cell outer membrane</keyword>
<feature type="short sequence motif" description="TonB C-terminal box" evidence="15">
    <location>
        <begin position="794"/>
        <end position="811"/>
    </location>
</feature>
<keyword evidence="3 14" id="KW-0813">Transport</keyword>